<keyword evidence="3" id="KW-1185">Reference proteome</keyword>
<comment type="caution">
    <text evidence="2">The sequence shown here is derived from an EMBL/GenBank/DDBJ whole genome shotgun (WGS) entry which is preliminary data.</text>
</comment>
<accession>A0AAW2Z4H5</accession>
<dbReference type="AlphaFoldDB" id="A0AAW2Z4H5"/>
<evidence type="ECO:0000313" key="3">
    <source>
        <dbReference type="Proteomes" id="UP001431209"/>
    </source>
</evidence>
<protein>
    <submittedName>
        <fullName evidence="2">Uncharacterized protein</fullName>
    </submittedName>
</protein>
<evidence type="ECO:0000313" key="2">
    <source>
        <dbReference type="EMBL" id="KAL0483824.1"/>
    </source>
</evidence>
<sequence length="163" mass="18766">MPSRRRQEQQLKEEFGSYVTDLIKNINQVPSDEEVDIDDEEDHPFVMEPGDAGFDAYLLGYSDDDSDEDLEGFQTFLDYVVQDEEDEDEDLEYNSVYKVTSCEIVEPSEEERPSKRRRKSSNNASFVSTEVIVDSNGNKVTRRVEKSADGCKTFTLTESRHLE</sequence>
<organism evidence="2 3">
    <name type="scientific">Acrasis kona</name>
    <dbReference type="NCBI Taxonomy" id="1008807"/>
    <lineage>
        <taxon>Eukaryota</taxon>
        <taxon>Discoba</taxon>
        <taxon>Heterolobosea</taxon>
        <taxon>Tetramitia</taxon>
        <taxon>Eutetramitia</taxon>
        <taxon>Acrasidae</taxon>
        <taxon>Acrasis</taxon>
    </lineage>
</organism>
<proteinExistence type="predicted"/>
<gene>
    <name evidence="2" type="ORF">AKO1_014067</name>
</gene>
<reference evidence="2 3" key="1">
    <citation type="submission" date="2024-03" db="EMBL/GenBank/DDBJ databases">
        <title>The Acrasis kona genome and developmental transcriptomes reveal deep origins of eukaryotic multicellular pathways.</title>
        <authorList>
            <person name="Sheikh S."/>
            <person name="Fu C.-J."/>
            <person name="Brown M.W."/>
            <person name="Baldauf S.L."/>
        </authorList>
    </citation>
    <scope>NUCLEOTIDE SEQUENCE [LARGE SCALE GENOMIC DNA]</scope>
    <source>
        <strain evidence="2 3">ATCC MYA-3509</strain>
    </source>
</reference>
<dbReference type="EMBL" id="JAOPGA020000995">
    <property type="protein sequence ID" value="KAL0483824.1"/>
    <property type="molecule type" value="Genomic_DNA"/>
</dbReference>
<dbReference type="Proteomes" id="UP001431209">
    <property type="component" value="Unassembled WGS sequence"/>
</dbReference>
<feature type="region of interest" description="Disordered" evidence="1">
    <location>
        <begin position="105"/>
        <end position="128"/>
    </location>
</feature>
<evidence type="ECO:0000256" key="1">
    <source>
        <dbReference type="SAM" id="MobiDB-lite"/>
    </source>
</evidence>
<name>A0AAW2Z4H5_9EUKA</name>